<organism evidence="2 3">
    <name type="scientific">Pedobacter hartonius</name>
    <dbReference type="NCBI Taxonomy" id="425514"/>
    <lineage>
        <taxon>Bacteria</taxon>
        <taxon>Pseudomonadati</taxon>
        <taxon>Bacteroidota</taxon>
        <taxon>Sphingobacteriia</taxon>
        <taxon>Sphingobacteriales</taxon>
        <taxon>Sphingobacteriaceae</taxon>
        <taxon>Pedobacter</taxon>
    </lineage>
</organism>
<proteinExistence type="predicted"/>
<reference evidence="2 3" key="1">
    <citation type="submission" date="2016-10" db="EMBL/GenBank/DDBJ databases">
        <authorList>
            <person name="de Groot N.N."/>
        </authorList>
    </citation>
    <scope>NUCLEOTIDE SEQUENCE [LARGE SCALE GENOMIC DNA]</scope>
    <source>
        <strain evidence="2 3">DSM 19033</strain>
    </source>
</reference>
<sequence>MESNEEKRIDADNKLIISSELDPDKAEKPINEEVNGGYNSAEDTGNSNEDLELDPDDDPNTNLDEDDLEVLNGEDMDGEGTDFS</sequence>
<dbReference type="RefSeq" id="WP_090558463.1">
    <property type="nucleotide sequence ID" value="NZ_FNRA01000009.1"/>
</dbReference>
<dbReference type="OrthoDB" id="772731at2"/>
<evidence type="ECO:0000256" key="1">
    <source>
        <dbReference type="SAM" id="MobiDB-lite"/>
    </source>
</evidence>
<evidence type="ECO:0000313" key="2">
    <source>
        <dbReference type="EMBL" id="SEB06279.1"/>
    </source>
</evidence>
<feature type="region of interest" description="Disordered" evidence="1">
    <location>
        <begin position="1"/>
        <end position="84"/>
    </location>
</feature>
<protein>
    <submittedName>
        <fullName evidence="2">Uncharacterized protein</fullName>
    </submittedName>
</protein>
<gene>
    <name evidence="2" type="ORF">SAMN05443550_109150</name>
</gene>
<feature type="compositionally biased region" description="Basic and acidic residues" evidence="1">
    <location>
        <begin position="22"/>
        <end position="31"/>
    </location>
</feature>
<feature type="compositionally biased region" description="Acidic residues" evidence="1">
    <location>
        <begin position="49"/>
        <end position="84"/>
    </location>
</feature>
<dbReference type="STRING" id="425514.SAMN05443550_109150"/>
<name>A0A1H4G9L8_9SPHI</name>
<dbReference type="Proteomes" id="UP000198850">
    <property type="component" value="Unassembled WGS sequence"/>
</dbReference>
<feature type="compositionally biased region" description="Basic and acidic residues" evidence="1">
    <location>
        <begin position="1"/>
        <end position="13"/>
    </location>
</feature>
<accession>A0A1H4G9L8</accession>
<dbReference type="EMBL" id="FNRA01000009">
    <property type="protein sequence ID" value="SEB06279.1"/>
    <property type="molecule type" value="Genomic_DNA"/>
</dbReference>
<keyword evidence="3" id="KW-1185">Reference proteome</keyword>
<dbReference type="AlphaFoldDB" id="A0A1H4G9L8"/>
<evidence type="ECO:0000313" key="3">
    <source>
        <dbReference type="Proteomes" id="UP000198850"/>
    </source>
</evidence>